<protein>
    <submittedName>
        <fullName evidence="1">Uncharacterized protein</fullName>
    </submittedName>
</protein>
<evidence type="ECO:0000313" key="2">
    <source>
        <dbReference type="Proteomes" id="UP001295463"/>
    </source>
</evidence>
<sequence>MAVEVEQGVVSIHARPLGRALR</sequence>
<accession>A0ABM9D6F3</accession>
<proteinExistence type="predicted"/>
<dbReference type="Proteomes" id="UP001295463">
    <property type="component" value="Chromosome"/>
</dbReference>
<name>A0ABM9D6F3_9BACT</name>
<reference evidence="1 2" key="1">
    <citation type="submission" date="2022-03" db="EMBL/GenBank/DDBJ databases">
        <authorList>
            <person name="Koch H."/>
        </authorList>
    </citation>
    <scope>NUCLEOTIDE SEQUENCE [LARGE SCALE GENOMIC DNA]</scope>
    <source>
        <strain evidence="1 2">G1</strain>
    </source>
</reference>
<organism evidence="1 2">
    <name type="scientific">Trichlorobacter ammonificans</name>
    <dbReference type="NCBI Taxonomy" id="2916410"/>
    <lineage>
        <taxon>Bacteria</taxon>
        <taxon>Pseudomonadati</taxon>
        <taxon>Thermodesulfobacteriota</taxon>
        <taxon>Desulfuromonadia</taxon>
        <taxon>Geobacterales</taxon>
        <taxon>Geobacteraceae</taxon>
        <taxon>Trichlorobacter</taxon>
    </lineage>
</organism>
<evidence type="ECO:0000313" key="1">
    <source>
        <dbReference type="EMBL" id="CAH2030747.1"/>
    </source>
</evidence>
<dbReference type="EMBL" id="OW150024">
    <property type="protein sequence ID" value="CAH2030747.1"/>
    <property type="molecule type" value="Genomic_DNA"/>
</dbReference>
<gene>
    <name evidence="1" type="ORF">GEAMG1_0933</name>
</gene>
<keyword evidence="2" id="KW-1185">Reference proteome</keyword>